<dbReference type="Proteomes" id="UP001596056">
    <property type="component" value="Unassembled WGS sequence"/>
</dbReference>
<keyword evidence="3" id="KW-1185">Reference proteome</keyword>
<reference evidence="3" key="1">
    <citation type="journal article" date="2019" name="Int. J. Syst. Evol. Microbiol.">
        <title>The Global Catalogue of Microorganisms (GCM) 10K type strain sequencing project: providing services to taxonomists for standard genome sequencing and annotation.</title>
        <authorList>
            <consortium name="The Broad Institute Genomics Platform"/>
            <consortium name="The Broad Institute Genome Sequencing Center for Infectious Disease"/>
            <person name="Wu L."/>
            <person name="Ma J."/>
        </authorList>
    </citation>
    <scope>NUCLEOTIDE SEQUENCE [LARGE SCALE GENOMIC DNA]</scope>
    <source>
        <strain evidence="3">KACC 11588</strain>
    </source>
</reference>
<dbReference type="InterPro" id="IPR007730">
    <property type="entry name" value="SPOR-like_dom"/>
</dbReference>
<sequence>MTTGRLGRIGWALALAAALGAAGVAGAQIRGAGLRPLLASYDRPEARAHDPHLGPYPGRAALPHAAAPRRVLKAAIPVPPRGALPQGAPVAPDPLAVGPGRAARLALAALTPDGPPLAWIAEPAPLVLLPAWTGRARPMARPEAQPEARETPAILVQVGAFARAANARRAAAAVEGLGLAVAERGRSLRIVAAGPFATQGEAALALRALRQAGFPEAYLTR</sequence>
<evidence type="ECO:0000313" key="3">
    <source>
        <dbReference type="Proteomes" id="UP001596056"/>
    </source>
</evidence>
<dbReference type="SUPFAM" id="SSF110997">
    <property type="entry name" value="Sporulation related repeat"/>
    <property type="match status" value="1"/>
</dbReference>
<dbReference type="Gene3D" id="3.30.70.1070">
    <property type="entry name" value="Sporulation related repeat"/>
    <property type="match status" value="1"/>
</dbReference>
<dbReference type="RefSeq" id="WP_209838946.1">
    <property type="nucleotide sequence ID" value="NZ_JAGGJP010000004.1"/>
</dbReference>
<evidence type="ECO:0000259" key="1">
    <source>
        <dbReference type="Pfam" id="PF05036"/>
    </source>
</evidence>
<proteinExistence type="predicted"/>
<evidence type="ECO:0000313" key="2">
    <source>
        <dbReference type="EMBL" id="MFC5566092.1"/>
    </source>
</evidence>
<gene>
    <name evidence="2" type="ORF">ACFPOC_06615</name>
</gene>
<accession>A0ABW0SB03</accession>
<protein>
    <submittedName>
        <fullName evidence="2">SPOR domain-containing protein</fullName>
    </submittedName>
</protein>
<organism evidence="2 3">
    <name type="scientific">Rubellimicrobium aerolatum</name>
    <dbReference type="NCBI Taxonomy" id="490979"/>
    <lineage>
        <taxon>Bacteria</taxon>
        <taxon>Pseudomonadati</taxon>
        <taxon>Pseudomonadota</taxon>
        <taxon>Alphaproteobacteria</taxon>
        <taxon>Rhodobacterales</taxon>
        <taxon>Roseobacteraceae</taxon>
        <taxon>Rubellimicrobium</taxon>
    </lineage>
</organism>
<dbReference type="EMBL" id="JBHSNA010000004">
    <property type="protein sequence ID" value="MFC5566092.1"/>
    <property type="molecule type" value="Genomic_DNA"/>
</dbReference>
<dbReference type="InterPro" id="IPR036680">
    <property type="entry name" value="SPOR-like_sf"/>
</dbReference>
<comment type="caution">
    <text evidence="2">The sequence shown here is derived from an EMBL/GenBank/DDBJ whole genome shotgun (WGS) entry which is preliminary data.</text>
</comment>
<name>A0ABW0SB03_9RHOB</name>
<dbReference type="Pfam" id="PF05036">
    <property type="entry name" value="SPOR"/>
    <property type="match status" value="1"/>
</dbReference>
<feature type="domain" description="SPOR" evidence="1">
    <location>
        <begin position="155"/>
        <end position="218"/>
    </location>
</feature>